<dbReference type="GO" id="GO:0003677">
    <property type="term" value="F:DNA binding"/>
    <property type="evidence" value="ECO:0007669"/>
    <property type="project" value="UniProtKB-KW"/>
</dbReference>
<dbReference type="InterPro" id="IPR036185">
    <property type="entry name" value="DNA_heli_DnaB-like_N_sf"/>
</dbReference>
<dbReference type="GO" id="GO:0005829">
    <property type="term" value="C:cytosol"/>
    <property type="evidence" value="ECO:0007669"/>
    <property type="project" value="TreeGrafter"/>
</dbReference>
<keyword evidence="5" id="KW-0378">Hydrolase</keyword>
<dbReference type="SUPFAM" id="SSF52540">
    <property type="entry name" value="P-loop containing nucleoside triphosphate hydrolases"/>
    <property type="match status" value="1"/>
</dbReference>
<dbReference type="GO" id="GO:0043139">
    <property type="term" value="F:5'-3' DNA helicase activity"/>
    <property type="evidence" value="ECO:0007669"/>
    <property type="project" value="UniProtKB-EC"/>
</dbReference>
<dbReference type="PROSITE" id="PS51199">
    <property type="entry name" value="SF4_HELICASE"/>
    <property type="match status" value="1"/>
</dbReference>
<dbReference type="GO" id="GO:0016787">
    <property type="term" value="F:hydrolase activity"/>
    <property type="evidence" value="ECO:0007669"/>
    <property type="project" value="UniProtKB-KW"/>
</dbReference>
<evidence type="ECO:0000256" key="11">
    <source>
        <dbReference type="ARBA" id="ARBA00048954"/>
    </source>
</evidence>
<evidence type="ECO:0000256" key="10">
    <source>
        <dbReference type="ARBA" id="ARBA00044969"/>
    </source>
</evidence>
<keyword evidence="3" id="KW-0235">DNA replication</keyword>
<dbReference type="SUPFAM" id="SSF48024">
    <property type="entry name" value="N-terminal domain of DnaB helicase"/>
    <property type="match status" value="1"/>
</dbReference>
<dbReference type="GO" id="GO:0006269">
    <property type="term" value="P:DNA replication, synthesis of primer"/>
    <property type="evidence" value="ECO:0007669"/>
    <property type="project" value="UniProtKB-KW"/>
</dbReference>
<dbReference type="PANTHER" id="PTHR30153:SF2">
    <property type="entry name" value="REPLICATIVE DNA HELICASE"/>
    <property type="match status" value="1"/>
</dbReference>
<feature type="domain" description="SF4 helicase" evidence="12">
    <location>
        <begin position="189"/>
        <end position="495"/>
    </location>
</feature>
<dbReference type="PANTHER" id="PTHR30153">
    <property type="entry name" value="REPLICATIVE DNA HELICASE DNAB"/>
    <property type="match status" value="1"/>
</dbReference>
<evidence type="ECO:0000256" key="5">
    <source>
        <dbReference type="ARBA" id="ARBA00022801"/>
    </source>
</evidence>
<reference evidence="13" key="1">
    <citation type="submission" date="2020-07" db="EMBL/GenBank/DDBJ databases">
        <authorList>
            <person name="Camacho E."/>
        </authorList>
    </citation>
    <scope>NUCLEOTIDE SEQUENCE</scope>
    <source>
        <strain evidence="13">MPO218</strain>
    </source>
</reference>
<gene>
    <name evidence="13" type="ORF">HRJ34_14810</name>
</gene>
<dbReference type="InterPro" id="IPR007694">
    <property type="entry name" value="DNA_helicase_DnaB-like_C"/>
</dbReference>
<evidence type="ECO:0000256" key="3">
    <source>
        <dbReference type="ARBA" id="ARBA00022705"/>
    </source>
</evidence>
<protein>
    <recommendedName>
        <fullName evidence="10">DNA 5'-3' helicase</fullName>
        <ecNumber evidence="10">5.6.2.3</ecNumber>
    </recommendedName>
</protein>
<comment type="catalytic activity">
    <reaction evidence="11">
        <text>ATP + H2O = ADP + phosphate + H(+)</text>
        <dbReference type="Rhea" id="RHEA:13065"/>
        <dbReference type="ChEBI" id="CHEBI:15377"/>
        <dbReference type="ChEBI" id="CHEBI:15378"/>
        <dbReference type="ChEBI" id="CHEBI:30616"/>
        <dbReference type="ChEBI" id="CHEBI:43474"/>
        <dbReference type="ChEBI" id="CHEBI:456216"/>
        <dbReference type="EC" id="5.6.2.3"/>
    </reaction>
</comment>
<evidence type="ECO:0000259" key="12">
    <source>
        <dbReference type="PROSITE" id="PS51199"/>
    </source>
</evidence>
<accession>A0A975D0W1</accession>
<dbReference type="EC" id="5.6.2.3" evidence="10"/>
<evidence type="ECO:0000256" key="1">
    <source>
        <dbReference type="ARBA" id="ARBA00008428"/>
    </source>
</evidence>
<organism evidence="13 14">
    <name type="scientific">Rhizorhabdus wittichii</name>
    <dbReference type="NCBI Taxonomy" id="160791"/>
    <lineage>
        <taxon>Bacteria</taxon>
        <taxon>Pseudomonadati</taxon>
        <taxon>Pseudomonadota</taxon>
        <taxon>Alphaproteobacteria</taxon>
        <taxon>Sphingomonadales</taxon>
        <taxon>Sphingomonadaceae</taxon>
        <taxon>Rhizorhabdus</taxon>
    </lineage>
</organism>
<dbReference type="InterPro" id="IPR016136">
    <property type="entry name" value="DNA_helicase_N/primase_C"/>
</dbReference>
<comment type="similarity">
    <text evidence="1">Belongs to the helicase family. DnaB subfamily.</text>
</comment>
<keyword evidence="7" id="KW-0067">ATP-binding</keyword>
<dbReference type="Pfam" id="PF00772">
    <property type="entry name" value="DnaB"/>
    <property type="match status" value="1"/>
</dbReference>
<keyword evidence="4" id="KW-0547">Nucleotide-binding</keyword>
<reference evidence="13" key="2">
    <citation type="submission" date="2021-04" db="EMBL/GenBank/DDBJ databases">
        <title>Isolation and genomic analysis of the ibuprofen-degrading bacterium Sphingomonas strain MPO218.</title>
        <authorList>
            <person name="Aulestia M."/>
            <person name="Flores A."/>
            <person name="Mangas E.L."/>
            <person name="Perez-Pulido A.J."/>
            <person name="Santero E."/>
            <person name="Camacho E.M."/>
        </authorList>
    </citation>
    <scope>NUCLEOTIDE SEQUENCE</scope>
    <source>
        <strain evidence="13">MPO218</strain>
    </source>
</reference>
<dbReference type="GO" id="GO:1990077">
    <property type="term" value="C:primosome complex"/>
    <property type="evidence" value="ECO:0007669"/>
    <property type="project" value="UniProtKB-KW"/>
</dbReference>
<dbReference type="AlphaFoldDB" id="A0A975D0W1"/>
<evidence type="ECO:0000256" key="2">
    <source>
        <dbReference type="ARBA" id="ARBA00022515"/>
    </source>
</evidence>
<dbReference type="InterPro" id="IPR007693">
    <property type="entry name" value="DNA_helicase_DnaB-like_N"/>
</dbReference>
<proteinExistence type="inferred from homology"/>
<dbReference type="InterPro" id="IPR027417">
    <property type="entry name" value="P-loop_NTPase"/>
</dbReference>
<evidence type="ECO:0000256" key="6">
    <source>
        <dbReference type="ARBA" id="ARBA00022806"/>
    </source>
</evidence>
<evidence type="ECO:0000256" key="4">
    <source>
        <dbReference type="ARBA" id="ARBA00022741"/>
    </source>
</evidence>
<evidence type="ECO:0000256" key="7">
    <source>
        <dbReference type="ARBA" id="ARBA00022840"/>
    </source>
</evidence>
<dbReference type="Gene3D" id="1.10.860.10">
    <property type="entry name" value="DNAb Helicase, Chain A"/>
    <property type="match status" value="1"/>
</dbReference>
<evidence type="ECO:0000256" key="9">
    <source>
        <dbReference type="ARBA" id="ARBA00023235"/>
    </source>
</evidence>
<evidence type="ECO:0000256" key="8">
    <source>
        <dbReference type="ARBA" id="ARBA00023125"/>
    </source>
</evidence>
<dbReference type="EMBL" id="CP059319">
    <property type="protein sequence ID" value="QTH19645.1"/>
    <property type="molecule type" value="Genomic_DNA"/>
</dbReference>
<sequence>MTEPLRPAGQDQPVALVNEEAEYFLLGGMMLDNRLVPAVAEILREDQFYYGIHRKIFRAILKLTERGQAANAVTLRPFFEFDPEVAELLPNQPIGPYLAQSGGQGAVLIGILDMARMLADLAALRDVDDALGRHRTLLPTAIEDSVEEIVDRIEADLWSAVSARPAVAANSATSMIRKVIERNQRIVTAGTVDGYSCKLVKDVDRLIGEVEPGTYNIIGGRPGQGKTTLARSMALGYAMNGIPVEFFHAEMTEEQQAIYVAADLCHALGNPVAHEAIRKGNLTSVQLQALERAEAVAASLPVNYTATGRCDIRRIESMVARAKARWAAKGKKLGPVFVDYVQLLGASRNGREITEDTPRVAAVSKGLLDIAQKHGVPVFALSQLSRGAEDRKDFRPEVRDLKQAGDLEQDADSIILVFREETYLIKEQPKQGSQDYQRKYDAWETDFRAVRGVQELICGKNRHGKTSSRPVKFFGANAAVRGSDFDEFTPPADLAFDWGGGR</sequence>
<dbReference type="Gene3D" id="3.40.50.300">
    <property type="entry name" value="P-loop containing nucleotide triphosphate hydrolases"/>
    <property type="match status" value="1"/>
</dbReference>
<keyword evidence="8" id="KW-0238">DNA-binding</keyword>
<dbReference type="Proteomes" id="UP000664914">
    <property type="component" value="Chromosome"/>
</dbReference>
<dbReference type="RefSeq" id="WP_208631626.1">
    <property type="nucleotide sequence ID" value="NZ_CP059319.1"/>
</dbReference>
<evidence type="ECO:0000313" key="13">
    <source>
        <dbReference type="EMBL" id="QTH19645.1"/>
    </source>
</evidence>
<keyword evidence="2" id="KW-0639">Primosome</keyword>
<dbReference type="GO" id="GO:0005524">
    <property type="term" value="F:ATP binding"/>
    <property type="evidence" value="ECO:0007669"/>
    <property type="project" value="UniProtKB-KW"/>
</dbReference>
<name>A0A975D0W1_9SPHN</name>
<evidence type="ECO:0000313" key="14">
    <source>
        <dbReference type="Proteomes" id="UP000664914"/>
    </source>
</evidence>
<keyword evidence="9" id="KW-0413">Isomerase</keyword>
<dbReference type="Pfam" id="PF03796">
    <property type="entry name" value="DnaB_C"/>
    <property type="match status" value="1"/>
</dbReference>
<keyword evidence="6" id="KW-0347">Helicase</keyword>